<proteinExistence type="predicted"/>
<dbReference type="EMBL" id="WVUK01000056">
    <property type="protein sequence ID" value="KAF7493042.1"/>
    <property type="molecule type" value="Genomic_DNA"/>
</dbReference>
<dbReference type="AlphaFoldDB" id="A0A834RC93"/>
<reference evidence="5" key="1">
    <citation type="journal article" date="2020" name="PLoS Negl. Trop. Dis.">
        <title>High-quality nuclear genome for Sarcoptes scabiei-A critical resource for a neglected parasite.</title>
        <authorList>
            <person name="Korhonen P.K."/>
            <person name="Gasser R.B."/>
            <person name="Ma G."/>
            <person name="Wang T."/>
            <person name="Stroehlein A.J."/>
            <person name="Young N.D."/>
            <person name="Ang C.S."/>
            <person name="Fernando D.D."/>
            <person name="Lu H.C."/>
            <person name="Taylor S."/>
            <person name="Reynolds S.L."/>
            <person name="Mofiz E."/>
            <person name="Najaraj S.H."/>
            <person name="Gowda H."/>
            <person name="Madugundu A."/>
            <person name="Renuse S."/>
            <person name="Holt D."/>
            <person name="Pandey A."/>
            <person name="Papenfuss A.T."/>
            <person name="Fischer K."/>
        </authorList>
    </citation>
    <scope>NUCLEOTIDE SEQUENCE [LARGE SCALE GENOMIC DNA]</scope>
</reference>
<gene>
    <name evidence="3" type="ORF">SSS_597</name>
</gene>
<organism evidence="3">
    <name type="scientific">Sarcoptes scabiei</name>
    <name type="common">Itch mite</name>
    <name type="synonym">Acarus scabiei</name>
    <dbReference type="NCBI Taxonomy" id="52283"/>
    <lineage>
        <taxon>Eukaryota</taxon>
        <taxon>Metazoa</taxon>
        <taxon>Ecdysozoa</taxon>
        <taxon>Arthropoda</taxon>
        <taxon>Chelicerata</taxon>
        <taxon>Arachnida</taxon>
        <taxon>Acari</taxon>
        <taxon>Acariformes</taxon>
        <taxon>Sarcoptiformes</taxon>
        <taxon>Astigmata</taxon>
        <taxon>Psoroptidia</taxon>
        <taxon>Sarcoptoidea</taxon>
        <taxon>Sarcoptidae</taxon>
        <taxon>Sarcoptinae</taxon>
        <taxon>Sarcoptes</taxon>
    </lineage>
</organism>
<reference evidence="3" key="2">
    <citation type="submission" date="2020-01" db="EMBL/GenBank/DDBJ databases">
        <authorList>
            <person name="Korhonen P.K.K."/>
            <person name="Guangxu M.G."/>
            <person name="Wang T.W."/>
            <person name="Stroehlein A.J.S."/>
            <person name="Young N.D."/>
            <person name="Ang C.-S.A."/>
            <person name="Fernando D.W.F."/>
            <person name="Lu H.L."/>
            <person name="Taylor S.T."/>
            <person name="Ehtesham M.E.M."/>
            <person name="Najaraj S.H.N."/>
            <person name="Harsha G.H.G."/>
            <person name="Madugundu A.M."/>
            <person name="Renuse S.R."/>
            <person name="Holt D.H."/>
            <person name="Pandey A.P."/>
            <person name="Papenfuss A.P."/>
            <person name="Gasser R.B.G."/>
            <person name="Fischer K.F."/>
        </authorList>
    </citation>
    <scope>NUCLEOTIDE SEQUENCE</scope>
    <source>
        <strain evidence="3">SSS_KF_BRIS2020</strain>
    </source>
</reference>
<evidence type="ECO:0000313" key="4">
    <source>
        <dbReference type="EnsemblMetazoa" id="KAF7493042.1"/>
    </source>
</evidence>
<name>A0A834RC93_SARSC</name>
<feature type="coiled-coil region" evidence="1">
    <location>
        <begin position="116"/>
        <end position="172"/>
    </location>
</feature>
<evidence type="ECO:0000313" key="3">
    <source>
        <dbReference type="EMBL" id="KAF7493042.1"/>
    </source>
</evidence>
<dbReference type="Proteomes" id="UP000070412">
    <property type="component" value="Unassembled WGS sequence"/>
</dbReference>
<accession>A0A834RC93</accession>
<feature type="region of interest" description="Disordered" evidence="2">
    <location>
        <begin position="1"/>
        <end position="23"/>
    </location>
</feature>
<protein>
    <submittedName>
        <fullName evidence="3 4">Uncharacterized protein</fullName>
    </submittedName>
</protein>
<evidence type="ECO:0000313" key="5">
    <source>
        <dbReference type="Proteomes" id="UP000070412"/>
    </source>
</evidence>
<evidence type="ECO:0000256" key="2">
    <source>
        <dbReference type="SAM" id="MobiDB-lite"/>
    </source>
</evidence>
<sequence>MIAESSKQRSQSPVSIQSKSNFAQRSSNSYRVISNFDNNNINNNNHLKHHQLQSSIQRSNLFRKNHNSSNGQQLNRIKIALLNSSTTTSFSTNGNLTSTQQSTTSNSDDKNWLLTKAWLIDNINRLRRELNELERDYSQHLDSYQRDQQRDRNELIEDIVKLRADHQFLSQQQKQIFLLIKKNHYFRQKSMQSERYRTKIPDSNQQSNQIERKKKTIKRDINGGRKLKNVVSPVSNRIIVKEPFESMTKRNMKEVFAELSSLHDISIILFDGLRKLEKRIEFQEKYSP</sequence>
<keyword evidence="5" id="KW-1185">Reference proteome</keyword>
<evidence type="ECO:0000256" key="1">
    <source>
        <dbReference type="SAM" id="Coils"/>
    </source>
</evidence>
<reference evidence="4" key="3">
    <citation type="submission" date="2022-06" db="UniProtKB">
        <authorList>
            <consortium name="EnsemblMetazoa"/>
        </authorList>
    </citation>
    <scope>IDENTIFICATION</scope>
</reference>
<dbReference type="OrthoDB" id="6513776at2759"/>
<keyword evidence="1" id="KW-0175">Coiled coil</keyword>
<feature type="compositionally biased region" description="Polar residues" evidence="2">
    <location>
        <begin position="8"/>
        <end position="23"/>
    </location>
</feature>
<dbReference type="EnsemblMetazoa" id="SSS_597s_mrna">
    <property type="protein sequence ID" value="KAF7493042.1"/>
    <property type="gene ID" value="SSS_597"/>
</dbReference>